<dbReference type="SMART" id="SM01008">
    <property type="entry name" value="Ald_Xan_dh_C"/>
    <property type="match status" value="1"/>
</dbReference>
<dbReference type="InterPro" id="IPR046867">
    <property type="entry name" value="AldOxase/xan_DH_MoCoBD2"/>
</dbReference>
<dbReference type="PANTHER" id="PTHR47495:SF2">
    <property type="entry name" value="ALDEHYDE DEHYDROGENASE"/>
    <property type="match status" value="1"/>
</dbReference>
<dbReference type="Gene3D" id="3.30.365.10">
    <property type="entry name" value="Aldehyde oxidase/xanthine dehydrogenase, molybdopterin binding domain"/>
    <property type="match status" value="4"/>
</dbReference>
<dbReference type="AlphaFoldDB" id="A0A6J6YPM4"/>
<dbReference type="InterPro" id="IPR037165">
    <property type="entry name" value="AldOxase/xan_DH_Mopterin-bd_sf"/>
</dbReference>
<dbReference type="PROSITE" id="PS51318">
    <property type="entry name" value="TAT"/>
    <property type="match status" value="1"/>
</dbReference>
<protein>
    <submittedName>
        <fullName evidence="2">Unannotated protein</fullName>
    </submittedName>
</protein>
<feature type="domain" description="Aldehyde oxidase/xanthine dehydrogenase a/b hammerhead" evidence="1">
    <location>
        <begin position="234"/>
        <end position="322"/>
    </location>
</feature>
<dbReference type="InterPro" id="IPR006311">
    <property type="entry name" value="TAT_signal"/>
</dbReference>
<dbReference type="InterPro" id="IPR052516">
    <property type="entry name" value="N-heterocyclic_Hydroxylase"/>
</dbReference>
<gene>
    <name evidence="2" type="ORF">UFOPK3001_01511</name>
</gene>
<sequence length="781" mass="81003">MTNTNNTTVNDENLNPMRAAVSRRTLMKGSVGGLVLGLFLNEGTGLPKALGGATAADAVVPAPAAAGTQVNSWLAIGTDESITLTMGASEMGQGSNTALAQALAEELYLDFSRIKIVQGFPTTASPAPVGCSINTVGSGVTRGNFWKMRDAGAIGREMLVQAAMNANGDQTRANFAVTNGVIKHTPSGATYSYGAVAAAAALLTPPASAPLVPDAEFKVIGKTVKRPDIPSKVNGSAIYGLDVRLPNMVYAIIKHSPTFGGTLKALPTKPSGMIAVVPTKVWTGTARGLEAVNNVNAIALVGPDTWSTMQAARNLSVSWNLPAGYTTVNDAAIKAASTALLTGGTAYAPSAANGPGTVYQVEGDALTASTALAGAAKKVTATYSLPYVSHATMEVLNCTVDYVAGVKCDIYAPTQGGKAVLTLAQSITGLPASAIKVTTTLLGGGLGRKWESDFVSQAIQVGMAIGRPVKLMWPREEDFRHDQYRPAAVIGVSAGLDANKNIVAWKYRNVSQSLSQQRGATLSATGDGMGHEGASHLPYNLGTFSTEYVSDPARIPVGYWRSVGASLNTFAVECHMDELAALAGEDPYLFRRNRLTDPRWIAVLDAAAAAGNWNSPLAAGKARGIAIGGAFNSIVAEVVEASLVTSTSSTGVVTKTLRCEKVAVAIDSYLAVNPGQVEQQIVGGVVHGLNAALYGRQKFTNGAAQNANFKNNRMIRGSEAPTVTVVRIPNPAVLDRTKTIGGVGELGVPTLAPALMNAYFRLAGTRQRSLPLYPTATMGGI</sequence>
<dbReference type="SUPFAM" id="SSF56003">
    <property type="entry name" value="Molybdenum cofactor-binding domain"/>
    <property type="match status" value="2"/>
</dbReference>
<dbReference type="GO" id="GO:0016491">
    <property type="term" value="F:oxidoreductase activity"/>
    <property type="evidence" value="ECO:0007669"/>
    <property type="project" value="InterPro"/>
</dbReference>
<accession>A0A6J6YPM4</accession>
<dbReference type="Pfam" id="PF20256">
    <property type="entry name" value="MoCoBD_2"/>
    <property type="match status" value="1"/>
</dbReference>
<name>A0A6J6YPM4_9ZZZZ</name>
<dbReference type="PIRSF" id="PIRSF036389">
    <property type="entry name" value="IOR_B"/>
    <property type="match status" value="1"/>
</dbReference>
<dbReference type="InterPro" id="IPR000674">
    <property type="entry name" value="Ald_Oxase/Xan_DH_a/b"/>
</dbReference>
<evidence type="ECO:0000313" key="2">
    <source>
        <dbReference type="EMBL" id="CAB4810425.1"/>
    </source>
</evidence>
<organism evidence="2">
    <name type="scientific">freshwater metagenome</name>
    <dbReference type="NCBI Taxonomy" id="449393"/>
    <lineage>
        <taxon>unclassified sequences</taxon>
        <taxon>metagenomes</taxon>
        <taxon>ecological metagenomes</taxon>
    </lineage>
</organism>
<proteinExistence type="predicted"/>
<dbReference type="Gene3D" id="3.90.1170.50">
    <property type="entry name" value="Aldehyde oxidase/xanthine dehydrogenase, a/b hammerhead"/>
    <property type="match status" value="1"/>
</dbReference>
<dbReference type="InterPro" id="IPR008274">
    <property type="entry name" value="AldOxase/xan_DH_MoCoBD1"/>
</dbReference>
<evidence type="ECO:0000259" key="1">
    <source>
        <dbReference type="SMART" id="SM01008"/>
    </source>
</evidence>
<dbReference type="EMBL" id="CAFAAJ010000098">
    <property type="protein sequence ID" value="CAB4810425.1"/>
    <property type="molecule type" value="Genomic_DNA"/>
</dbReference>
<dbReference type="Pfam" id="PF02738">
    <property type="entry name" value="MoCoBD_1"/>
    <property type="match status" value="1"/>
</dbReference>
<dbReference type="InterPro" id="IPR012368">
    <property type="entry name" value="OxRdtase_Mopterin-bd_su_IorB"/>
</dbReference>
<dbReference type="PANTHER" id="PTHR47495">
    <property type="entry name" value="ALDEHYDE DEHYDROGENASE"/>
    <property type="match status" value="1"/>
</dbReference>
<reference evidence="2" key="1">
    <citation type="submission" date="2020-05" db="EMBL/GenBank/DDBJ databases">
        <authorList>
            <person name="Chiriac C."/>
            <person name="Salcher M."/>
            <person name="Ghai R."/>
            <person name="Kavagutti S V."/>
        </authorList>
    </citation>
    <scope>NUCLEOTIDE SEQUENCE</scope>
</reference>